<dbReference type="EMBL" id="CASHTH010004317">
    <property type="protein sequence ID" value="CAI8056062.1"/>
    <property type="molecule type" value="Genomic_DNA"/>
</dbReference>
<dbReference type="InterPro" id="IPR045076">
    <property type="entry name" value="MutS"/>
</dbReference>
<dbReference type="InterPro" id="IPR036187">
    <property type="entry name" value="DNA_mismatch_repair_MutS_sf"/>
</dbReference>
<dbReference type="AlphaFoldDB" id="A0AA35TZU0"/>
<dbReference type="GO" id="GO:0005524">
    <property type="term" value="F:ATP binding"/>
    <property type="evidence" value="ECO:0007669"/>
    <property type="project" value="UniProtKB-KW"/>
</dbReference>
<dbReference type="Gene3D" id="3.40.50.300">
    <property type="entry name" value="P-loop containing nucleotide triphosphate hydrolases"/>
    <property type="match status" value="1"/>
</dbReference>
<dbReference type="GO" id="GO:0030983">
    <property type="term" value="F:mismatched DNA binding"/>
    <property type="evidence" value="ECO:0007669"/>
    <property type="project" value="InterPro"/>
</dbReference>
<dbReference type="InterPro" id="IPR000432">
    <property type="entry name" value="DNA_mismatch_repair_MutS_C"/>
</dbReference>
<comment type="caution">
    <text evidence="6">The sequence shown here is derived from an EMBL/GenBank/DDBJ whole genome shotgun (WGS) entry which is preliminary data.</text>
</comment>
<keyword evidence="2" id="KW-0547">Nucleotide-binding</keyword>
<keyword evidence="4" id="KW-0238">DNA-binding</keyword>
<dbReference type="SUPFAM" id="SSF52540">
    <property type="entry name" value="P-loop containing nucleoside triphosphate hydrolases"/>
    <property type="match status" value="1"/>
</dbReference>
<sequence>MKISKNRNTINFSTADLLRLNDRAQEATKEIYVMTNVVVNELIKDLRSNIGCLYKLAECVSMLDMLHSFAKSCTLSSYVRPEFTDTLAVKQSRHPILDIISFNLVPNNIFASRESNFILITGPNMSGKTTYLKQVALLQIMAQVGSFVPAVYASFRVTSQIFSRVGSDDDISSNSSTFMLEMRELSYVLQNVSSNCLVIVDELGRGTSNEEGFGICHAVCEHLLTTKTRLHVCNVTD</sequence>
<dbReference type="GO" id="GO:0006298">
    <property type="term" value="P:mismatch repair"/>
    <property type="evidence" value="ECO:0007669"/>
    <property type="project" value="InterPro"/>
</dbReference>
<keyword evidence="3" id="KW-0067">ATP-binding</keyword>
<dbReference type="GO" id="GO:0005634">
    <property type="term" value="C:nucleus"/>
    <property type="evidence" value="ECO:0007669"/>
    <property type="project" value="TreeGrafter"/>
</dbReference>
<name>A0AA35TZU0_GEOBA</name>
<dbReference type="SUPFAM" id="SSF48334">
    <property type="entry name" value="DNA repair protein MutS, domain III"/>
    <property type="match status" value="1"/>
</dbReference>
<evidence type="ECO:0000259" key="5">
    <source>
        <dbReference type="SMART" id="SM00534"/>
    </source>
</evidence>
<comment type="similarity">
    <text evidence="1">Belongs to the DNA mismatch repair MutS family.</text>
</comment>
<dbReference type="Pfam" id="PF00488">
    <property type="entry name" value="MutS_V"/>
    <property type="match status" value="1"/>
</dbReference>
<evidence type="ECO:0000256" key="1">
    <source>
        <dbReference type="ARBA" id="ARBA00006271"/>
    </source>
</evidence>
<dbReference type="Gene3D" id="1.10.1420.10">
    <property type="match status" value="2"/>
</dbReference>
<dbReference type="PANTHER" id="PTHR11361">
    <property type="entry name" value="DNA MISMATCH REPAIR PROTEIN MUTS FAMILY MEMBER"/>
    <property type="match status" value="1"/>
</dbReference>
<reference evidence="6" key="1">
    <citation type="submission" date="2023-03" db="EMBL/GenBank/DDBJ databases">
        <authorList>
            <person name="Steffen K."/>
            <person name="Cardenas P."/>
        </authorList>
    </citation>
    <scope>NUCLEOTIDE SEQUENCE</scope>
</reference>
<evidence type="ECO:0000256" key="4">
    <source>
        <dbReference type="ARBA" id="ARBA00023125"/>
    </source>
</evidence>
<dbReference type="GO" id="GO:0007131">
    <property type="term" value="P:reciprocal meiotic recombination"/>
    <property type="evidence" value="ECO:0007669"/>
    <property type="project" value="TreeGrafter"/>
</dbReference>
<evidence type="ECO:0000313" key="7">
    <source>
        <dbReference type="Proteomes" id="UP001174909"/>
    </source>
</evidence>
<proteinExistence type="inferred from homology"/>
<keyword evidence="7" id="KW-1185">Reference proteome</keyword>
<dbReference type="GO" id="GO:0140664">
    <property type="term" value="F:ATP-dependent DNA damage sensor activity"/>
    <property type="evidence" value="ECO:0007669"/>
    <property type="project" value="InterPro"/>
</dbReference>
<feature type="domain" description="DNA mismatch repair proteins mutS family" evidence="5">
    <location>
        <begin position="115"/>
        <end position="237"/>
    </location>
</feature>
<evidence type="ECO:0000256" key="2">
    <source>
        <dbReference type="ARBA" id="ARBA00022741"/>
    </source>
</evidence>
<dbReference type="SMART" id="SM00534">
    <property type="entry name" value="MUTSac"/>
    <property type="match status" value="1"/>
</dbReference>
<evidence type="ECO:0000256" key="3">
    <source>
        <dbReference type="ARBA" id="ARBA00022840"/>
    </source>
</evidence>
<dbReference type="Proteomes" id="UP001174909">
    <property type="component" value="Unassembled WGS sequence"/>
</dbReference>
<evidence type="ECO:0000313" key="6">
    <source>
        <dbReference type="EMBL" id="CAI8056062.1"/>
    </source>
</evidence>
<organism evidence="6 7">
    <name type="scientific">Geodia barretti</name>
    <name type="common">Barrett's horny sponge</name>
    <dbReference type="NCBI Taxonomy" id="519541"/>
    <lineage>
        <taxon>Eukaryota</taxon>
        <taxon>Metazoa</taxon>
        <taxon>Porifera</taxon>
        <taxon>Demospongiae</taxon>
        <taxon>Heteroscleromorpha</taxon>
        <taxon>Tetractinellida</taxon>
        <taxon>Astrophorina</taxon>
        <taxon>Geodiidae</taxon>
        <taxon>Geodia</taxon>
    </lineage>
</organism>
<dbReference type="InterPro" id="IPR027417">
    <property type="entry name" value="P-loop_NTPase"/>
</dbReference>
<dbReference type="PANTHER" id="PTHR11361:SF21">
    <property type="entry name" value="MUTS PROTEIN HOMOLOG 4"/>
    <property type="match status" value="1"/>
</dbReference>
<protein>
    <submittedName>
        <fullName evidence="6">MutS protein homolog 4</fullName>
    </submittedName>
</protein>
<accession>A0AA35TZU0</accession>
<gene>
    <name evidence="6" type="ORF">GBAR_LOCUS30537</name>
</gene>